<dbReference type="SUPFAM" id="SSF56672">
    <property type="entry name" value="DNA/RNA polymerases"/>
    <property type="match status" value="1"/>
</dbReference>
<dbReference type="RefSeq" id="XP_006813576.1">
    <property type="nucleotide sequence ID" value="XM_006813513.1"/>
</dbReference>
<feature type="domain" description="Reverse transcriptase" evidence="1">
    <location>
        <begin position="95"/>
        <end position="196"/>
    </location>
</feature>
<organism evidence="2 3">
    <name type="scientific">Saccoglossus kowalevskii</name>
    <name type="common">Acorn worm</name>
    <dbReference type="NCBI Taxonomy" id="10224"/>
    <lineage>
        <taxon>Eukaryota</taxon>
        <taxon>Metazoa</taxon>
        <taxon>Hemichordata</taxon>
        <taxon>Enteropneusta</taxon>
        <taxon>Harrimaniidae</taxon>
        <taxon>Saccoglossus</taxon>
    </lineage>
</organism>
<reference evidence="3" key="1">
    <citation type="submission" date="2025-08" db="UniProtKB">
        <authorList>
            <consortium name="RefSeq"/>
        </authorList>
    </citation>
    <scope>IDENTIFICATION</scope>
    <source>
        <tissue evidence="3">Testes</tissue>
    </source>
</reference>
<dbReference type="Gene3D" id="3.10.10.10">
    <property type="entry name" value="HIV Type 1 Reverse Transcriptase, subunit A, domain 1"/>
    <property type="match status" value="1"/>
</dbReference>
<evidence type="ECO:0000259" key="1">
    <source>
        <dbReference type="Pfam" id="PF00078"/>
    </source>
</evidence>
<dbReference type="InterPro" id="IPR000477">
    <property type="entry name" value="RT_dom"/>
</dbReference>
<dbReference type="InterPro" id="IPR043128">
    <property type="entry name" value="Rev_trsase/Diguanyl_cyclase"/>
</dbReference>
<dbReference type="PANTHER" id="PTHR47331:SF1">
    <property type="entry name" value="GAG-LIKE PROTEIN"/>
    <property type="match status" value="1"/>
</dbReference>
<evidence type="ECO:0000313" key="3">
    <source>
        <dbReference type="RefSeq" id="XP_006813576.1"/>
    </source>
</evidence>
<sequence length="199" mass="22500">MSKTRTRRMVGQLPSNVLAAYDKVIHHQLSKNYIEPVYVDDVNKGHYLPHRAVKCPESASSPIRIVYDCSAKLGNDFLSLNSCLDTGPLLLNDLTAILMRFRANPVALFSDIEKAFLQIRLAEDDKQYTKFLWLFDPTDINSPFVTYQFTSVLFGAMCSPFILNAAIKTLMNNHNNNDSASVRDLQHNIYVDDVVTVVI</sequence>
<dbReference type="GeneID" id="102802412"/>
<evidence type="ECO:0000313" key="2">
    <source>
        <dbReference type="Proteomes" id="UP000694865"/>
    </source>
</evidence>
<gene>
    <name evidence="3" type="primary">LOC102802412</name>
</gene>
<dbReference type="Gene3D" id="3.30.70.270">
    <property type="match status" value="1"/>
</dbReference>
<keyword evidence="2" id="KW-1185">Reference proteome</keyword>
<protein>
    <submittedName>
        <fullName evidence="3">Uncharacterized protein LOC102802412</fullName>
    </submittedName>
</protein>
<dbReference type="PANTHER" id="PTHR47331">
    <property type="entry name" value="PHD-TYPE DOMAIN-CONTAINING PROTEIN"/>
    <property type="match status" value="1"/>
</dbReference>
<accession>A0ABM0M0N5</accession>
<dbReference type="Proteomes" id="UP000694865">
    <property type="component" value="Unplaced"/>
</dbReference>
<proteinExistence type="predicted"/>
<dbReference type="InterPro" id="IPR043502">
    <property type="entry name" value="DNA/RNA_pol_sf"/>
</dbReference>
<dbReference type="Pfam" id="PF00078">
    <property type="entry name" value="RVT_1"/>
    <property type="match status" value="1"/>
</dbReference>
<name>A0ABM0M0N5_SACKO</name>